<sequence length="52" mass="5875">MYESLFASITIRCLGFSSLYLIKSLFASMSVKWEGISSLYLFGSYIVLSSYT</sequence>
<reference evidence="1" key="2">
    <citation type="journal article" date="2015" name="Data Brief">
        <title>Shoot transcriptome of the giant reed, Arundo donax.</title>
        <authorList>
            <person name="Barrero R.A."/>
            <person name="Guerrero F.D."/>
            <person name="Moolhuijzen P."/>
            <person name="Goolsby J.A."/>
            <person name="Tidwell J."/>
            <person name="Bellgard S.E."/>
            <person name="Bellgard M.I."/>
        </authorList>
    </citation>
    <scope>NUCLEOTIDE SEQUENCE</scope>
    <source>
        <tissue evidence="1">Shoot tissue taken approximately 20 cm above the soil surface</tissue>
    </source>
</reference>
<organism evidence="1">
    <name type="scientific">Arundo donax</name>
    <name type="common">Giant reed</name>
    <name type="synonym">Donax arundinaceus</name>
    <dbReference type="NCBI Taxonomy" id="35708"/>
    <lineage>
        <taxon>Eukaryota</taxon>
        <taxon>Viridiplantae</taxon>
        <taxon>Streptophyta</taxon>
        <taxon>Embryophyta</taxon>
        <taxon>Tracheophyta</taxon>
        <taxon>Spermatophyta</taxon>
        <taxon>Magnoliopsida</taxon>
        <taxon>Liliopsida</taxon>
        <taxon>Poales</taxon>
        <taxon>Poaceae</taxon>
        <taxon>PACMAD clade</taxon>
        <taxon>Arundinoideae</taxon>
        <taxon>Arundineae</taxon>
        <taxon>Arundo</taxon>
    </lineage>
</organism>
<dbReference type="EMBL" id="GBRH01200168">
    <property type="protein sequence ID" value="JAD97727.1"/>
    <property type="molecule type" value="Transcribed_RNA"/>
</dbReference>
<reference evidence="1" key="1">
    <citation type="submission" date="2014-09" db="EMBL/GenBank/DDBJ databases">
        <authorList>
            <person name="Magalhaes I.L.F."/>
            <person name="Oliveira U."/>
            <person name="Santos F.R."/>
            <person name="Vidigal T.H.D.A."/>
            <person name="Brescovit A.D."/>
            <person name="Santos A.J."/>
        </authorList>
    </citation>
    <scope>NUCLEOTIDE SEQUENCE</scope>
    <source>
        <tissue evidence="1">Shoot tissue taken approximately 20 cm above the soil surface</tissue>
    </source>
</reference>
<name>A0A0A9ENW9_ARUDO</name>
<protein>
    <submittedName>
        <fullName evidence="1">Uncharacterized protein</fullName>
    </submittedName>
</protein>
<dbReference type="AlphaFoldDB" id="A0A0A9ENW9"/>
<proteinExistence type="predicted"/>
<evidence type="ECO:0000313" key="1">
    <source>
        <dbReference type="EMBL" id="JAD97727.1"/>
    </source>
</evidence>
<accession>A0A0A9ENW9</accession>